<evidence type="ECO:0000313" key="5">
    <source>
        <dbReference type="EMBL" id="MBA4659680.1"/>
    </source>
</evidence>
<keyword evidence="1" id="KW-0147">Chitin-binding</keyword>
<reference evidence="5" key="2">
    <citation type="submission" date="2020-07" db="EMBL/GenBank/DDBJ databases">
        <authorList>
            <person name="Vera ALvarez R."/>
            <person name="Arias-Moreno D.M."/>
            <person name="Jimenez-Jacinto V."/>
            <person name="Jimenez-Bremont J.F."/>
            <person name="Swaminathan K."/>
            <person name="Moose S.P."/>
            <person name="Guerrero-Gonzalez M.L."/>
            <person name="Marino-Ramirez L."/>
            <person name="Landsman D."/>
            <person name="Rodriguez-Kessler M."/>
            <person name="Delgado-Sanchez P."/>
        </authorList>
    </citation>
    <scope>NUCLEOTIDE SEQUENCE</scope>
    <source>
        <tissue evidence="5">Cladode</tissue>
    </source>
</reference>
<evidence type="ECO:0000256" key="2">
    <source>
        <dbReference type="ARBA" id="ARBA00022821"/>
    </source>
</evidence>
<evidence type="ECO:0000256" key="1">
    <source>
        <dbReference type="ARBA" id="ARBA00022669"/>
    </source>
</evidence>
<dbReference type="SUPFAM" id="SSF53955">
    <property type="entry name" value="Lysozyme-like"/>
    <property type="match status" value="1"/>
</dbReference>
<dbReference type="GO" id="GO:0016998">
    <property type="term" value="P:cell wall macromolecule catabolic process"/>
    <property type="evidence" value="ECO:0007669"/>
    <property type="project" value="InterPro"/>
</dbReference>
<dbReference type="PROSITE" id="PS00774">
    <property type="entry name" value="CHITINASE_19_2"/>
    <property type="match status" value="1"/>
</dbReference>
<dbReference type="GO" id="GO:0006952">
    <property type="term" value="P:defense response"/>
    <property type="evidence" value="ECO:0007669"/>
    <property type="project" value="UniProtKB-KW"/>
</dbReference>
<evidence type="ECO:0000259" key="4">
    <source>
        <dbReference type="PROSITE" id="PS00774"/>
    </source>
</evidence>
<feature type="domain" description="Glycoside hydrolase family 19 catalytic" evidence="4">
    <location>
        <begin position="25"/>
        <end position="35"/>
    </location>
</feature>
<dbReference type="GO" id="GO:0004568">
    <property type="term" value="F:chitinase activity"/>
    <property type="evidence" value="ECO:0007669"/>
    <property type="project" value="InterPro"/>
</dbReference>
<evidence type="ECO:0000256" key="3">
    <source>
        <dbReference type="ARBA" id="ARBA00023157"/>
    </source>
</evidence>
<dbReference type="InterPro" id="IPR000726">
    <property type="entry name" value="Glyco_hydro_19_cat"/>
</dbReference>
<dbReference type="GO" id="GO:0006032">
    <property type="term" value="P:chitin catabolic process"/>
    <property type="evidence" value="ECO:0007669"/>
    <property type="project" value="InterPro"/>
</dbReference>
<organism evidence="5">
    <name type="scientific">Opuntia streptacantha</name>
    <name type="common">Prickly pear cactus</name>
    <name type="synonym">Opuntia cardona</name>
    <dbReference type="NCBI Taxonomy" id="393608"/>
    <lineage>
        <taxon>Eukaryota</taxon>
        <taxon>Viridiplantae</taxon>
        <taxon>Streptophyta</taxon>
        <taxon>Embryophyta</taxon>
        <taxon>Tracheophyta</taxon>
        <taxon>Spermatophyta</taxon>
        <taxon>Magnoliopsida</taxon>
        <taxon>eudicotyledons</taxon>
        <taxon>Gunneridae</taxon>
        <taxon>Pentapetalae</taxon>
        <taxon>Caryophyllales</taxon>
        <taxon>Cactineae</taxon>
        <taxon>Cactaceae</taxon>
        <taxon>Opuntioideae</taxon>
        <taxon>Opuntia</taxon>
    </lineage>
</organism>
<protein>
    <recommendedName>
        <fullName evidence="4">Glycoside hydrolase family 19 catalytic domain-containing protein</fullName>
    </recommendedName>
</protein>
<dbReference type="PANTHER" id="PTHR22595:SF79">
    <property type="entry name" value="CHITINASE 12"/>
    <property type="match status" value="1"/>
</dbReference>
<dbReference type="Pfam" id="PF00182">
    <property type="entry name" value="Glyco_hydro_19"/>
    <property type="match status" value="1"/>
</dbReference>
<name>A0A7C9E4Q0_OPUST</name>
<dbReference type="CDD" id="cd00325">
    <property type="entry name" value="chitinase_GH19"/>
    <property type="match status" value="1"/>
</dbReference>
<accession>A0A7C9E4Q0</accession>
<keyword evidence="3" id="KW-1015">Disulfide bond</keyword>
<dbReference type="Gene3D" id="1.10.530.10">
    <property type="match status" value="1"/>
</dbReference>
<dbReference type="AlphaFoldDB" id="A0A7C9E4Q0"/>
<dbReference type="PANTHER" id="PTHR22595">
    <property type="entry name" value="CHITINASE-RELATED"/>
    <property type="match status" value="1"/>
</dbReference>
<dbReference type="InterPro" id="IPR023346">
    <property type="entry name" value="Lysozyme-like_dom_sf"/>
</dbReference>
<reference evidence="5" key="1">
    <citation type="journal article" date="2013" name="J. Plant Res.">
        <title>Effect of fungi and light on seed germination of three Opuntia species from semiarid lands of central Mexico.</title>
        <authorList>
            <person name="Delgado-Sanchez P."/>
            <person name="Jimenez-Bremont J.F."/>
            <person name="Guerrero-Gonzalez Mde L."/>
            <person name="Flores J."/>
        </authorList>
    </citation>
    <scope>NUCLEOTIDE SEQUENCE</scope>
    <source>
        <tissue evidence="5">Cladode</tissue>
    </source>
</reference>
<proteinExistence type="predicted"/>
<keyword evidence="2" id="KW-0611">Plant defense</keyword>
<dbReference type="GO" id="GO:0008061">
    <property type="term" value="F:chitin binding"/>
    <property type="evidence" value="ECO:0007669"/>
    <property type="project" value="UniProtKB-KW"/>
</dbReference>
<dbReference type="EMBL" id="GISG01204754">
    <property type="protein sequence ID" value="MBA4659680.1"/>
    <property type="molecule type" value="Transcribed_RNA"/>
</dbReference>
<sequence>MDKLEKHWGWTFLSNPDLVETDPVVSFKTAIWFWMTPQPPKPSCHDVMIGAWQPTPADIRAGRLPGYGMCTNIINGGLECGGQGPDTRVESRIGFYRRYCGIHGISSGDNLNCYGMHPFGLILTRASV</sequence>